<evidence type="ECO:0000256" key="1">
    <source>
        <dbReference type="SAM" id="Coils"/>
    </source>
</evidence>
<organism evidence="3 4">
    <name type="scientific">Echinococcus granulosus</name>
    <name type="common">Hydatid tapeworm</name>
    <dbReference type="NCBI Taxonomy" id="6210"/>
    <lineage>
        <taxon>Eukaryota</taxon>
        <taxon>Metazoa</taxon>
        <taxon>Spiralia</taxon>
        <taxon>Lophotrochozoa</taxon>
        <taxon>Platyhelminthes</taxon>
        <taxon>Cestoda</taxon>
        <taxon>Eucestoda</taxon>
        <taxon>Cyclophyllidea</taxon>
        <taxon>Taeniidae</taxon>
        <taxon>Echinococcus</taxon>
        <taxon>Echinococcus granulosus group</taxon>
    </lineage>
</organism>
<evidence type="ECO:0000313" key="3">
    <source>
        <dbReference type="EMBL" id="EUB63927.1"/>
    </source>
</evidence>
<evidence type="ECO:0000256" key="2">
    <source>
        <dbReference type="SAM" id="MobiDB-lite"/>
    </source>
</evidence>
<keyword evidence="1" id="KW-0175">Coiled coil</keyword>
<feature type="compositionally biased region" description="Low complexity" evidence="2">
    <location>
        <begin position="188"/>
        <end position="214"/>
    </location>
</feature>
<protein>
    <submittedName>
        <fullName evidence="3">Uncharacterized protein</fullName>
    </submittedName>
</protein>
<dbReference type="RefSeq" id="XP_024355123.1">
    <property type="nucleotide sequence ID" value="XM_024490304.1"/>
</dbReference>
<feature type="compositionally biased region" description="Polar residues" evidence="2">
    <location>
        <begin position="733"/>
        <end position="744"/>
    </location>
</feature>
<feature type="compositionally biased region" description="Low complexity" evidence="2">
    <location>
        <begin position="222"/>
        <end position="231"/>
    </location>
</feature>
<reference evidence="3 4" key="1">
    <citation type="journal article" date="2013" name="Nat. Genet.">
        <title>The genome of the hydatid tapeworm Echinococcus granulosus.</title>
        <authorList>
            <person name="Zheng H."/>
            <person name="Zhang W."/>
            <person name="Zhang L."/>
            <person name="Zhang Z."/>
            <person name="Li J."/>
            <person name="Lu G."/>
            <person name="Zhu Y."/>
            <person name="Wang Y."/>
            <person name="Huang Y."/>
            <person name="Liu J."/>
            <person name="Kang H."/>
            <person name="Chen J."/>
            <person name="Wang L."/>
            <person name="Chen A."/>
            <person name="Yu S."/>
            <person name="Gao Z."/>
            <person name="Jin L."/>
            <person name="Gu W."/>
            <person name="Wang Z."/>
            <person name="Zhao L."/>
            <person name="Shi B."/>
            <person name="Wen H."/>
            <person name="Lin R."/>
            <person name="Jones M.K."/>
            <person name="Brejova B."/>
            <person name="Vinar T."/>
            <person name="Zhao G."/>
            <person name="McManus D.P."/>
            <person name="Chen Z."/>
            <person name="Zhou Y."/>
            <person name="Wang S."/>
        </authorList>
    </citation>
    <scope>NUCLEOTIDE SEQUENCE [LARGE SCALE GENOMIC DNA]</scope>
</reference>
<proteinExistence type="predicted"/>
<dbReference type="Proteomes" id="UP000019149">
    <property type="component" value="Unassembled WGS sequence"/>
</dbReference>
<feature type="compositionally biased region" description="Basic and acidic residues" evidence="2">
    <location>
        <begin position="548"/>
        <end position="559"/>
    </location>
</feature>
<dbReference type="EMBL" id="APAU02000004">
    <property type="protein sequence ID" value="EUB63927.1"/>
    <property type="molecule type" value="Genomic_DNA"/>
</dbReference>
<feature type="region of interest" description="Disordered" evidence="2">
    <location>
        <begin position="515"/>
        <end position="534"/>
    </location>
</feature>
<gene>
    <name evidence="3" type="ORF">EGR_01055</name>
</gene>
<dbReference type="CTD" id="36336770"/>
<evidence type="ECO:0000313" key="4">
    <source>
        <dbReference type="Proteomes" id="UP000019149"/>
    </source>
</evidence>
<feature type="compositionally biased region" description="Acidic residues" evidence="2">
    <location>
        <begin position="564"/>
        <end position="575"/>
    </location>
</feature>
<dbReference type="GeneID" id="36336770"/>
<feature type="coiled-coil region" evidence="1">
    <location>
        <begin position="83"/>
        <end position="110"/>
    </location>
</feature>
<dbReference type="KEGG" id="egl:EGR_01055"/>
<feature type="region of interest" description="Disordered" evidence="2">
    <location>
        <begin position="715"/>
        <end position="744"/>
    </location>
</feature>
<comment type="caution">
    <text evidence="3">The sequence shown here is derived from an EMBL/GenBank/DDBJ whole genome shotgun (WGS) entry which is preliminary data.</text>
</comment>
<feature type="region of interest" description="Disordered" evidence="2">
    <location>
        <begin position="545"/>
        <end position="588"/>
    </location>
</feature>
<name>W6UZ09_ECHGR</name>
<feature type="region of interest" description="Disordered" evidence="2">
    <location>
        <begin position="408"/>
        <end position="439"/>
    </location>
</feature>
<feature type="compositionally biased region" description="Low complexity" evidence="2">
    <location>
        <begin position="419"/>
        <end position="431"/>
    </location>
</feature>
<dbReference type="AlphaFoldDB" id="W6UZ09"/>
<dbReference type="OrthoDB" id="6259662at2759"/>
<feature type="compositionally biased region" description="Basic and acidic residues" evidence="2">
    <location>
        <begin position="655"/>
        <end position="664"/>
    </location>
</feature>
<accession>W6UZ09</accession>
<feature type="region of interest" description="Disordered" evidence="2">
    <location>
        <begin position="651"/>
        <end position="685"/>
    </location>
</feature>
<dbReference type="OMA" id="VEANFLM"/>
<feature type="region of interest" description="Disordered" evidence="2">
    <location>
        <begin position="185"/>
        <end position="240"/>
    </location>
</feature>
<keyword evidence="4" id="KW-1185">Reference proteome</keyword>
<sequence length="744" mass="82447">MLAAALDHYSGVEGLVATTKPLTQSIICCHGCRLSVKAVCKVDSKMGDRVVLGSQQRVYEEMSQRGLTVNNMVRQILKICQKIESQVSSLNRLEAENNRLTASLNHVEANFLMLLRTSQAEIAKLKRGSQNIAKSHRSRGISTLDPRRSIDHADLIGCLHTPLNYKIITDTKHIPALRCAGLRNAGRSSSSSTGSSSASSSSSSSSLSSSSASACQKRPPSHQHQQPLPLSASTSQRPLALVSSINSGSRTSQNHHFSSECNHVQCRNQKTPECLVSKPRVSMTSESAFPDSVSRVKSEKGKGMEKHLNPVMTDASTGVDDGPAAHLMRLVRASIRSAREHHSASVKLAPPTEGKYLADSEKAIIDAYYHAEEERCMLALKRPRSQSPQRSLPFSPTLFARRQMLKRSSLCSPNPPPSCNVTSTTNTASTSDPLFRNPVISRTSTSASINRTEAKSKIIESVSYPTSPASATAGVSTPHIPEKEVEFVDTDDEAKKVEKENKRQQKMEIRADLEAATGGEQELSFNEGENRIHVDSPRIEIEDAISEVDSRPDAEKGEAMSEGEVNDEEEEDAMEEENRGERTINSNNNHRRVHRSGRIHDHQWFHRHAECNAALRHSPPKQAQHKPRHRVITSHERRCSVEGLVETIPSKRSRRLSDERESYTRFRNSPPRRAHNHPRVPAPRPSVSIACRRFLPTSGGGRKFMNVLVHRTRPSPAFTSHRSPAAVFRSSRRSVTQRSFAQRR</sequence>